<dbReference type="Proteomes" id="UP000499080">
    <property type="component" value="Unassembled WGS sequence"/>
</dbReference>
<dbReference type="AlphaFoldDB" id="A0A4Y2Q4H6"/>
<organism evidence="2 3">
    <name type="scientific">Araneus ventricosus</name>
    <name type="common">Orbweaver spider</name>
    <name type="synonym">Epeira ventricosa</name>
    <dbReference type="NCBI Taxonomy" id="182803"/>
    <lineage>
        <taxon>Eukaryota</taxon>
        <taxon>Metazoa</taxon>
        <taxon>Ecdysozoa</taxon>
        <taxon>Arthropoda</taxon>
        <taxon>Chelicerata</taxon>
        <taxon>Arachnida</taxon>
        <taxon>Araneae</taxon>
        <taxon>Araneomorphae</taxon>
        <taxon>Entelegynae</taxon>
        <taxon>Araneoidea</taxon>
        <taxon>Araneidae</taxon>
        <taxon>Araneus</taxon>
    </lineage>
</organism>
<accession>A0A4Y2Q4H6</accession>
<evidence type="ECO:0000313" key="2">
    <source>
        <dbReference type="EMBL" id="GBN58043.1"/>
    </source>
</evidence>
<gene>
    <name evidence="2" type="ORF">AVEN_79730_1</name>
</gene>
<proteinExistence type="predicted"/>
<keyword evidence="3" id="KW-1185">Reference proteome</keyword>
<protein>
    <submittedName>
        <fullName evidence="2">Uncharacterized protein</fullName>
    </submittedName>
</protein>
<comment type="caution">
    <text evidence="2">The sequence shown here is derived from an EMBL/GenBank/DDBJ whole genome shotgun (WGS) entry which is preliminary data.</text>
</comment>
<feature type="region of interest" description="Disordered" evidence="1">
    <location>
        <begin position="23"/>
        <end position="59"/>
    </location>
</feature>
<evidence type="ECO:0000313" key="3">
    <source>
        <dbReference type="Proteomes" id="UP000499080"/>
    </source>
</evidence>
<name>A0A4Y2Q4H6_ARAVE</name>
<reference evidence="2 3" key="1">
    <citation type="journal article" date="2019" name="Sci. Rep.">
        <title>Orb-weaving spider Araneus ventricosus genome elucidates the spidroin gene catalogue.</title>
        <authorList>
            <person name="Kono N."/>
            <person name="Nakamura H."/>
            <person name="Ohtoshi R."/>
            <person name="Moran D.A.P."/>
            <person name="Shinohara A."/>
            <person name="Yoshida Y."/>
            <person name="Fujiwara M."/>
            <person name="Mori M."/>
            <person name="Tomita M."/>
            <person name="Arakawa K."/>
        </authorList>
    </citation>
    <scope>NUCLEOTIDE SEQUENCE [LARGE SCALE GENOMIC DNA]</scope>
</reference>
<sequence length="90" mass="10598">MARRVGRGVYFFKEILQSCVPIKNNQSPNRVLRADSRSRTPGQKHKNNHPSPVFRLQSKSHDPEVRINIPRSRHVELEMENRFKKINQIP</sequence>
<evidence type="ECO:0000256" key="1">
    <source>
        <dbReference type="SAM" id="MobiDB-lite"/>
    </source>
</evidence>
<dbReference type="EMBL" id="BGPR01012859">
    <property type="protein sequence ID" value="GBN58043.1"/>
    <property type="molecule type" value="Genomic_DNA"/>
</dbReference>